<dbReference type="Proteomes" id="UP000198282">
    <property type="component" value="Unassembled WGS sequence"/>
</dbReference>
<accession>A0A239LJH1</accession>
<dbReference type="AlphaFoldDB" id="A0A239LJH1"/>
<dbReference type="EMBL" id="FZOD01000033">
    <property type="protein sequence ID" value="SNT30052.1"/>
    <property type="molecule type" value="Genomic_DNA"/>
</dbReference>
<evidence type="ECO:0000256" key="1">
    <source>
        <dbReference type="SAM" id="Phobius"/>
    </source>
</evidence>
<keyword evidence="1" id="KW-0812">Transmembrane</keyword>
<reference evidence="2 3" key="1">
    <citation type="submission" date="2017-06" db="EMBL/GenBank/DDBJ databases">
        <authorList>
            <person name="Kim H.J."/>
            <person name="Triplett B.A."/>
        </authorList>
    </citation>
    <scope>NUCLEOTIDE SEQUENCE [LARGE SCALE GENOMIC DNA]</scope>
    <source>
        <strain evidence="2 3">CGMCC 4.2132</strain>
    </source>
</reference>
<dbReference type="OrthoDB" id="3543930at2"/>
<dbReference type="RefSeq" id="WP_089210360.1">
    <property type="nucleotide sequence ID" value="NZ_FZOD01000033.1"/>
</dbReference>
<protein>
    <submittedName>
        <fullName evidence="2">Uncharacterized protein</fullName>
    </submittedName>
</protein>
<feature type="transmembrane region" description="Helical" evidence="1">
    <location>
        <begin position="68"/>
        <end position="88"/>
    </location>
</feature>
<organism evidence="2 3">
    <name type="scientific">Streptosporangium subroseum</name>
    <dbReference type="NCBI Taxonomy" id="106412"/>
    <lineage>
        <taxon>Bacteria</taxon>
        <taxon>Bacillati</taxon>
        <taxon>Actinomycetota</taxon>
        <taxon>Actinomycetes</taxon>
        <taxon>Streptosporangiales</taxon>
        <taxon>Streptosporangiaceae</taxon>
        <taxon>Streptosporangium</taxon>
    </lineage>
</organism>
<keyword evidence="1" id="KW-0472">Membrane</keyword>
<keyword evidence="3" id="KW-1185">Reference proteome</keyword>
<gene>
    <name evidence="2" type="ORF">SAMN05216276_103340</name>
</gene>
<name>A0A239LJH1_9ACTN</name>
<evidence type="ECO:0000313" key="3">
    <source>
        <dbReference type="Proteomes" id="UP000198282"/>
    </source>
</evidence>
<sequence length="98" mass="10372">MSAKAIAFVAFLLIGSGVLAGILPVTEQGERCGSAFKGISLSEDETDSLSYARQLEQMDSCEDVRNLVRIPAIVLIAAGGVTLLAAVGKRWTLTVSRF</sequence>
<proteinExistence type="predicted"/>
<keyword evidence="1" id="KW-1133">Transmembrane helix</keyword>
<evidence type="ECO:0000313" key="2">
    <source>
        <dbReference type="EMBL" id="SNT30052.1"/>
    </source>
</evidence>